<dbReference type="GO" id="GO:1990904">
    <property type="term" value="C:ribonucleoprotein complex"/>
    <property type="evidence" value="ECO:0007669"/>
    <property type="project" value="UniProtKB-KW"/>
</dbReference>
<proteinExistence type="inferred from homology"/>
<evidence type="ECO:0000313" key="7">
    <source>
        <dbReference type="Proteomes" id="UP000230852"/>
    </source>
</evidence>
<dbReference type="EMBL" id="PFBU01000025">
    <property type="protein sequence ID" value="PIR78468.1"/>
    <property type="molecule type" value="Genomic_DNA"/>
</dbReference>
<keyword evidence="3 4" id="KW-0687">Ribonucleoprotein</keyword>
<comment type="function">
    <text evidence="4">One of the early assembly proteins it binds 23S rRNA. One of the proteins that surrounds the polypeptide exit tunnel on the outside of the ribosome. Forms the main docking site for trigger factor binding to the ribosome.</text>
</comment>
<keyword evidence="2 4" id="KW-0689">Ribosomal protein</keyword>
<evidence type="ECO:0000313" key="6">
    <source>
        <dbReference type="EMBL" id="PIR78468.1"/>
    </source>
</evidence>
<dbReference type="Proteomes" id="UP000230852">
    <property type="component" value="Unassembled WGS sequence"/>
</dbReference>
<organism evidence="6 7">
    <name type="scientific">Candidatus Magasanikbacteria bacterium CG10_big_fil_rev_8_21_14_0_10_36_16</name>
    <dbReference type="NCBI Taxonomy" id="1974645"/>
    <lineage>
        <taxon>Bacteria</taxon>
        <taxon>Candidatus Magasanikiibacteriota</taxon>
    </lineage>
</organism>
<dbReference type="PANTHER" id="PTHR11620">
    <property type="entry name" value="60S RIBOSOMAL PROTEIN L23A"/>
    <property type="match status" value="1"/>
</dbReference>
<evidence type="ECO:0000256" key="1">
    <source>
        <dbReference type="ARBA" id="ARBA00006700"/>
    </source>
</evidence>
<protein>
    <recommendedName>
        <fullName evidence="4">Large ribosomal subunit protein uL23</fullName>
    </recommendedName>
</protein>
<dbReference type="InterPro" id="IPR013025">
    <property type="entry name" value="Ribosomal_uL23-like"/>
</dbReference>
<dbReference type="GO" id="GO:0005840">
    <property type="term" value="C:ribosome"/>
    <property type="evidence" value="ECO:0007669"/>
    <property type="project" value="UniProtKB-KW"/>
</dbReference>
<dbReference type="Gene3D" id="3.30.70.330">
    <property type="match status" value="1"/>
</dbReference>
<dbReference type="HAMAP" id="MF_01369_B">
    <property type="entry name" value="Ribosomal_uL23_B"/>
    <property type="match status" value="1"/>
</dbReference>
<dbReference type="InterPro" id="IPR012678">
    <property type="entry name" value="Ribosomal_uL23/eL15/eS24_sf"/>
</dbReference>
<comment type="caution">
    <text evidence="6">The sequence shown here is derived from an EMBL/GenBank/DDBJ whole genome shotgun (WGS) entry which is preliminary data.</text>
</comment>
<comment type="similarity">
    <text evidence="1 4">Belongs to the universal ribosomal protein uL23 family.</text>
</comment>
<sequence>MGLLDKWSKKEDKETKDTVEKTKGAVKTAEKTKKVVASFKGSAYRVILKPLVSEKASTAEMSGRYTFLVDARNNKTEIKQAIKQIYGIMPTNVSVMNFEGKRTRSGALPGKRTDFKKAIVTLPKGHTISIHEGV</sequence>
<dbReference type="InterPro" id="IPR012677">
    <property type="entry name" value="Nucleotide-bd_a/b_plait_sf"/>
</dbReference>
<evidence type="ECO:0000256" key="3">
    <source>
        <dbReference type="ARBA" id="ARBA00023274"/>
    </source>
</evidence>
<dbReference type="GO" id="GO:0003735">
    <property type="term" value="F:structural constituent of ribosome"/>
    <property type="evidence" value="ECO:0007669"/>
    <property type="project" value="InterPro"/>
</dbReference>
<keyword evidence="4" id="KW-0699">rRNA-binding</keyword>
<dbReference type="Pfam" id="PF00276">
    <property type="entry name" value="Ribosomal_L23"/>
    <property type="match status" value="1"/>
</dbReference>
<dbReference type="GO" id="GO:0019843">
    <property type="term" value="F:rRNA binding"/>
    <property type="evidence" value="ECO:0007669"/>
    <property type="project" value="UniProtKB-UniRule"/>
</dbReference>
<comment type="subunit">
    <text evidence="4">Part of the 50S ribosomal subunit. Contacts protein L29, and trigger factor when it is bound to the ribosome.</text>
</comment>
<evidence type="ECO:0000256" key="4">
    <source>
        <dbReference type="HAMAP-Rule" id="MF_01369"/>
    </source>
</evidence>
<evidence type="ECO:0000256" key="5">
    <source>
        <dbReference type="SAM" id="MobiDB-lite"/>
    </source>
</evidence>
<name>A0A2H0TZ18_9BACT</name>
<dbReference type="AlphaFoldDB" id="A0A2H0TZ18"/>
<reference evidence="7" key="1">
    <citation type="submission" date="2017-09" db="EMBL/GenBank/DDBJ databases">
        <title>Depth-based differentiation of microbial function through sediment-hosted aquifers and enrichment of novel symbionts in the deep terrestrial subsurface.</title>
        <authorList>
            <person name="Probst A.J."/>
            <person name="Ladd B."/>
            <person name="Jarett J.K."/>
            <person name="Geller-Mcgrath D.E."/>
            <person name="Sieber C.M.K."/>
            <person name="Emerson J.B."/>
            <person name="Anantharaman K."/>
            <person name="Thomas B.C."/>
            <person name="Malmstrom R."/>
            <person name="Stieglmeier M."/>
            <person name="Klingl A."/>
            <person name="Woyke T."/>
            <person name="Ryan C.M."/>
            <person name="Banfield J.F."/>
        </authorList>
    </citation>
    <scope>NUCLEOTIDE SEQUENCE [LARGE SCALE GENOMIC DNA]</scope>
</reference>
<keyword evidence="4" id="KW-0694">RNA-binding</keyword>
<dbReference type="SUPFAM" id="SSF54189">
    <property type="entry name" value="Ribosomal proteins S24e, L23 and L15e"/>
    <property type="match status" value="1"/>
</dbReference>
<evidence type="ECO:0000256" key="2">
    <source>
        <dbReference type="ARBA" id="ARBA00022980"/>
    </source>
</evidence>
<dbReference type="GO" id="GO:0006412">
    <property type="term" value="P:translation"/>
    <property type="evidence" value="ECO:0007669"/>
    <property type="project" value="UniProtKB-UniRule"/>
</dbReference>
<gene>
    <name evidence="4" type="primary">rplW</name>
    <name evidence="6" type="ORF">COU28_01370</name>
</gene>
<accession>A0A2H0TZ18</accession>
<dbReference type="NCBIfam" id="NF004363">
    <property type="entry name" value="PRK05738.2-4"/>
    <property type="match status" value="1"/>
</dbReference>
<feature type="region of interest" description="Disordered" evidence="5">
    <location>
        <begin position="1"/>
        <end position="25"/>
    </location>
</feature>